<keyword evidence="3" id="KW-1185">Reference proteome</keyword>
<name>A0A0E3K4M8_CLOSL</name>
<accession>A0A0E3K4M8</accession>
<protein>
    <recommendedName>
        <fullName evidence="1">GIY-YIG catalytic domain-containing protein</fullName>
    </recommendedName>
</protein>
<dbReference type="KEGG" id="csq:CSCA_4924"/>
<dbReference type="EMBL" id="CP009933">
    <property type="protein sequence ID" value="AKA72049.1"/>
    <property type="molecule type" value="Genomic_DNA"/>
</dbReference>
<dbReference type="HOGENOM" id="CLU_1406603_0_0_9"/>
<evidence type="ECO:0000259" key="1">
    <source>
        <dbReference type="Pfam" id="PF20815"/>
    </source>
</evidence>
<reference evidence="2 3" key="1">
    <citation type="journal article" date="2015" name="J. Biotechnol.">
        <title>Complete genome sequence of a malodorant-producing acetogen, Clostridium scatologenes ATCC 25775(T).</title>
        <authorList>
            <person name="Zhu Z."/>
            <person name="Guo T."/>
            <person name="Zheng H."/>
            <person name="Song T."/>
            <person name="Ouyang P."/>
            <person name="Xie J."/>
        </authorList>
    </citation>
    <scope>NUCLEOTIDE SEQUENCE [LARGE SCALE GENOMIC DNA]</scope>
    <source>
        <strain evidence="2 3">ATCC 25775</strain>
    </source>
</reference>
<evidence type="ECO:0000313" key="3">
    <source>
        <dbReference type="Proteomes" id="UP000033115"/>
    </source>
</evidence>
<dbReference type="InterPro" id="IPR049311">
    <property type="entry name" value="GIY_YIG_cat"/>
</dbReference>
<evidence type="ECO:0000313" key="2">
    <source>
        <dbReference type="EMBL" id="AKA72049.1"/>
    </source>
</evidence>
<sequence length="193" mass="22289">MEQIIRRLKDYKEIKNIEVPQTMGFYAFYAMENNIFEGTALSDIKKETCIYVGIAKDETINERVLKSHLKTTGKSTLRRAIGAILVEKLGLEPIMRGKTSTESNLRNFTFSKESEQILTEFMVTNLGVAFCSYSSIDVNLEDIEKEIIKEFRYPAFNVEYVKESKYKKVIQDARKNCRAIVRSKVVKVNKVTF</sequence>
<dbReference type="RefSeq" id="WP_029162362.1">
    <property type="nucleotide sequence ID" value="NZ_CP009933.1"/>
</dbReference>
<dbReference type="Pfam" id="PF20815">
    <property type="entry name" value="GIY_YIG_2"/>
    <property type="match status" value="1"/>
</dbReference>
<gene>
    <name evidence="2" type="ORF">CSCA_4924</name>
</gene>
<dbReference type="STRING" id="1548.CSCA_4924"/>
<dbReference type="AlphaFoldDB" id="A0A0E3K4M8"/>
<organism evidence="2 3">
    <name type="scientific">Clostridium scatologenes</name>
    <dbReference type="NCBI Taxonomy" id="1548"/>
    <lineage>
        <taxon>Bacteria</taxon>
        <taxon>Bacillati</taxon>
        <taxon>Bacillota</taxon>
        <taxon>Clostridia</taxon>
        <taxon>Eubacteriales</taxon>
        <taxon>Clostridiaceae</taxon>
        <taxon>Clostridium</taxon>
    </lineage>
</organism>
<dbReference type="Proteomes" id="UP000033115">
    <property type="component" value="Chromosome"/>
</dbReference>
<feature type="domain" description="GIY-YIG catalytic" evidence="1">
    <location>
        <begin position="43"/>
        <end position="175"/>
    </location>
</feature>
<proteinExistence type="predicted"/>